<protein>
    <submittedName>
        <fullName evidence="1">Addiction module toxin RelE</fullName>
    </submittedName>
</protein>
<evidence type="ECO:0000313" key="1">
    <source>
        <dbReference type="EMBL" id="RFZ82170.1"/>
    </source>
</evidence>
<dbReference type="PIRSF" id="PIRSF039032">
    <property type="entry name" value="HigB-2"/>
    <property type="match status" value="1"/>
</dbReference>
<dbReference type="Pfam" id="PF06296">
    <property type="entry name" value="RelE"/>
    <property type="match status" value="1"/>
</dbReference>
<gene>
    <name evidence="1" type="ORF">DYU05_16250</name>
</gene>
<comment type="caution">
    <text evidence="1">The sequence shown here is derived from an EMBL/GenBank/DDBJ whole genome shotgun (WGS) entry which is preliminary data.</text>
</comment>
<dbReference type="Proteomes" id="UP000260823">
    <property type="component" value="Unassembled WGS sequence"/>
</dbReference>
<dbReference type="EMBL" id="QWDE01000003">
    <property type="protein sequence ID" value="RFZ82170.1"/>
    <property type="molecule type" value="Genomic_DNA"/>
</dbReference>
<accession>A0A3E2NMP9</accession>
<dbReference type="AlphaFoldDB" id="A0A3E2NMP9"/>
<dbReference type="InterPro" id="IPR009387">
    <property type="entry name" value="HigB-2"/>
</dbReference>
<sequence>MENKIHLTPFFLRKAKRLLKKYVTLRQSLQQLEQSLIANPYLGDSYGSGIYKVRLADVSKGKVKSGGFRVITYVIEETPTSVDIYLVTIFDKSEEASISKQDIKEIIDLSGLS</sequence>
<keyword evidence="2" id="KW-1185">Reference proteome</keyword>
<proteinExistence type="predicted"/>
<organism evidence="1 2">
    <name type="scientific">Mucilaginibacter terrenus</name>
    <dbReference type="NCBI Taxonomy" id="2482727"/>
    <lineage>
        <taxon>Bacteria</taxon>
        <taxon>Pseudomonadati</taxon>
        <taxon>Bacteroidota</taxon>
        <taxon>Sphingobacteriia</taxon>
        <taxon>Sphingobacteriales</taxon>
        <taxon>Sphingobacteriaceae</taxon>
        <taxon>Mucilaginibacter</taxon>
    </lineage>
</organism>
<name>A0A3E2NMP9_9SPHI</name>
<dbReference type="RefSeq" id="WP_117384194.1">
    <property type="nucleotide sequence ID" value="NZ_QWDE01000003.1"/>
</dbReference>
<reference evidence="1 2" key="1">
    <citation type="submission" date="2018-08" db="EMBL/GenBank/DDBJ databases">
        <title>Mucilaginibacter terrae sp. nov., isolated from manganese diggings.</title>
        <authorList>
            <person name="Huang Y."/>
            <person name="Zhou Z."/>
        </authorList>
    </citation>
    <scope>NUCLEOTIDE SEQUENCE [LARGE SCALE GENOMIC DNA]</scope>
    <source>
        <strain evidence="1 2">ZH6</strain>
    </source>
</reference>
<evidence type="ECO:0000313" key="2">
    <source>
        <dbReference type="Proteomes" id="UP000260823"/>
    </source>
</evidence>
<dbReference type="OrthoDB" id="1364255at2"/>